<keyword evidence="5" id="KW-1185">Reference proteome</keyword>
<reference evidence="4" key="1">
    <citation type="submission" date="2021-12" db="EMBL/GenBank/DDBJ databases">
        <title>Enterovibrio ZSDZ35 sp. nov. and Enterovibrio ZSDZ42 sp. nov., isolated from coastal seawater in Qingdao.</title>
        <authorList>
            <person name="Zhang P."/>
        </authorList>
    </citation>
    <scope>NUCLEOTIDE SEQUENCE</scope>
    <source>
        <strain evidence="4">ZSDZ35</strain>
    </source>
</reference>
<dbReference type="Pfam" id="PF00072">
    <property type="entry name" value="Response_reg"/>
    <property type="match status" value="1"/>
</dbReference>
<dbReference type="Gene3D" id="3.40.50.2300">
    <property type="match status" value="1"/>
</dbReference>
<feature type="domain" description="Response regulatory" evidence="3">
    <location>
        <begin position="2"/>
        <end position="119"/>
    </location>
</feature>
<feature type="modified residue" description="4-aspartylphosphate" evidence="2">
    <location>
        <position position="53"/>
    </location>
</feature>
<dbReference type="InterPro" id="IPR001932">
    <property type="entry name" value="PPM-type_phosphatase-like_dom"/>
</dbReference>
<sequence length="566" mass="62308">MKALIVEDDISLQCFLEHVLKDEFDELLIADNGQMALDMLDALDELPSLIVMDVLMPVMDGFESAKQIRTIYRTHYLPIIFLTGITDNDAFNRCMTLGDDFLTKPISRTTIVAKVRAHCRNIRLYNEVAVQRDKLEHFQAHTLYEHTMAETIFSNLMQGCYQDAEGVNFYTSSYTNFNGDVVLVTPRPQGGIYAMLADATGHGLPAAISSIPATKAFFAMAKNGLSLGDIASEMNATLKRFLPPGMLVAANLLEVSANGKDINWWGGGMPDGYVIDKNGELKQRLPSAHMALGAMDADEFEANLTALKLDEGDKLFFFTDGVTEARNANGAELGEEGVEALFSESYTSLIDVVRDRVTSFTSGGGVGDDMSMLEMTAPIKSCIESIPGEPDYYDQRSPSQLTVYFGARELRKVNIVGELRRVLKGPLGSNIDLDLMCTILSELSNNALEHGLLKLESDLKNDDEGFLDYYLERQSRLENLGEHAYMELGVSFKPKERLLHFYITHNGEGFASAVTNSRLDDSAAVCGRGIALVSELCDVFYYEDSGCTARGTYKLSAGLSDDALPS</sequence>
<comment type="caution">
    <text evidence="4">The sequence shown here is derived from an EMBL/GenBank/DDBJ whole genome shotgun (WGS) entry which is preliminary data.</text>
</comment>
<dbReference type="PANTHER" id="PTHR43156:SF2">
    <property type="entry name" value="STAGE II SPORULATION PROTEIN E"/>
    <property type="match status" value="1"/>
</dbReference>
<dbReference type="InterPro" id="IPR036890">
    <property type="entry name" value="HATPase_C_sf"/>
</dbReference>
<dbReference type="RefSeq" id="WP_274142959.1">
    <property type="nucleotide sequence ID" value="NZ_JAJUBB010000009.1"/>
</dbReference>
<proteinExistence type="predicted"/>
<protein>
    <submittedName>
        <fullName evidence="4">Fused response regulator/phosphatase</fullName>
    </submittedName>
</protein>
<gene>
    <name evidence="4" type="ORF">LRP49_14205</name>
</gene>
<evidence type="ECO:0000256" key="1">
    <source>
        <dbReference type="ARBA" id="ARBA00022801"/>
    </source>
</evidence>
<accession>A0ABT5QNZ7</accession>
<keyword evidence="1" id="KW-0378">Hydrolase</keyword>
<dbReference type="Pfam" id="PF07228">
    <property type="entry name" value="SpoIIE"/>
    <property type="match status" value="1"/>
</dbReference>
<dbReference type="Gene3D" id="3.30.565.10">
    <property type="entry name" value="Histidine kinase-like ATPase, C-terminal domain"/>
    <property type="match status" value="1"/>
</dbReference>
<dbReference type="InterPro" id="IPR052016">
    <property type="entry name" value="Bact_Sigma-Reg"/>
</dbReference>
<dbReference type="PROSITE" id="PS50110">
    <property type="entry name" value="RESPONSE_REGULATORY"/>
    <property type="match status" value="1"/>
</dbReference>
<name>A0ABT5QNZ7_9GAMM</name>
<dbReference type="Gene3D" id="3.60.40.10">
    <property type="entry name" value="PPM-type phosphatase domain"/>
    <property type="match status" value="1"/>
</dbReference>
<keyword evidence="2" id="KW-0597">Phosphoprotein</keyword>
<dbReference type="SMART" id="SM00448">
    <property type="entry name" value="REC"/>
    <property type="match status" value="1"/>
</dbReference>
<dbReference type="InterPro" id="IPR036457">
    <property type="entry name" value="PPM-type-like_dom_sf"/>
</dbReference>
<dbReference type="InterPro" id="IPR011006">
    <property type="entry name" value="CheY-like_superfamily"/>
</dbReference>
<dbReference type="SMART" id="SM00331">
    <property type="entry name" value="PP2C_SIG"/>
    <property type="match status" value="1"/>
</dbReference>
<organism evidence="4 5">
    <name type="scientific">Enterovibrio qingdaonensis</name>
    <dbReference type="NCBI Taxonomy" id="2899818"/>
    <lineage>
        <taxon>Bacteria</taxon>
        <taxon>Pseudomonadati</taxon>
        <taxon>Pseudomonadota</taxon>
        <taxon>Gammaproteobacteria</taxon>
        <taxon>Vibrionales</taxon>
        <taxon>Vibrionaceae</taxon>
        <taxon>Enterovibrio</taxon>
    </lineage>
</organism>
<evidence type="ECO:0000259" key="3">
    <source>
        <dbReference type="PROSITE" id="PS50110"/>
    </source>
</evidence>
<evidence type="ECO:0000313" key="5">
    <source>
        <dbReference type="Proteomes" id="UP001149821"/>
    </source>
</evidence>
<dbReference type="Proteomes" id="UP001149821">
    <property type="component" value="Unassembled WGS sequence"/>
</dbReference>
<dbReference type="SUPFAM" id="SSF52172">
    <property type="entry name" value="CheY-like"/>
    <property type="match status" value="1"/>
</dbReference>
<dbReference type="EMBL" id="JAJUBB010000009">
    <property type="protein sequence ID" value="MDD1782324.1"/>
    <property type="molecule type" value="Genomic_DNA"/>
</dbReference>
<evidence type="ECO:0000256" key="2">
    <source>
        <dbReference type="PROSITE-ProRule" id="PRU00169"/>
    </source>
</evidence>
<dbReference type="InterPro" id="IPR001789">
    <property type="entry name" value="Sig_transdc_resp-reg_receiver"/>
</dbReference>
<dbReference type="CDD" id="cd00156">
    <property type="entry name" value="REC"/>
    <property type="match status" value="1"/>
</dbReference>
<evidence type="ECO:0000313" key="4">
    <source>
        <dbReference type="EMBL" id="MDD1782324.1"/>
    </source>
</evidence>
<dbReference type="PANTHER" id="PTHR43156">
    <property type="entry name" value="STAGE II SPORULATION PROTEIN E-RELATED"/>
    <property type="match status" value="1"/>
</dbReference>